<comment type="caution">
    <text evidence="1">The sequence shown here is derived from an EMBL/GenBank/DDBJ whole genome shotgun (WGS) entry which is preliminary data.</text>
</comment>
<protein>
    <recommendedName>
        <fullName evidence="3">Outer membrane protein beta-barrel domain-containing protein</fullName>
    </recommendedName>
</protein>
<reference evidence="1" key="2">
    <citation type="submission" date="2020-09" db="EMBL/GenBank/DDBJ databases">
        <authorList>
            <person name="Sun Q."/>
            <person name="Sedlacek I."/>
        </authorList>
    </citation>
    <scope>NUCLEOTIDE SEQUENCE</scope>
    <source>
        <strain evidence="1">CCM 8711</strain>
    </source>
</reference>
<dbReference type="AlphaFoldDB" id="A0A917J567"/>
<dbReference type="SUPFAM" id="SSF56925">
    <property type="entry name" value="OMPA-like"/>
    <property type="match status" value="1"/>
</dbReference>
<reference evidence="1" key="1">
    <citation type="journal article" date="2014" name="Int. J. Syst. Evol. Microbiol.">
        <title>Complete genome sequence of Corynebacterium casei LMG S-19264T (=DSM 44701T), isolated from a smear-ripened cheese.</title>
        <authorList>
            <consortium name="US DOE Joint Genome Institute (JGI-PGF)"/>
            <person name="Walter F."/>
            <person name="Albersmeier A."/>
            <person name="Kalinowski J."/>
            <person name="Ruckert C."/>
        </authorList>
    </citation>
    <scope>NUCLEOTIDE SEQUENCE</scope>
    <source>
        <strain evidence="1">CCM 8711</strain>
    </source>
</reference>
<dbReference type="Proteomes" id="UP000662074">
    <property type="component" value="Unassembled WGS sequence"/>
</dbReference>
<keyword evidence="2" id="KW-1185">Reference proteome</keyword>
<name>A0A917J567_9SPHI</name>
<organism evidence="1 2">
    <name type="scientific">Mucilaginibacter galii</name>
    <dbReference type="NCBI Taxonomy" id="2005073"/>
    <lineage>
        <taxon>Bacteria</taxon>
        <taxon>Pseudomonadati</taxon>
        <taxon>Bacteroidota</taxon>
        <taxon>Sphingobacteriia</taxon>
        <taxon>Sphingobacteriales</taxon>
        <taxon>Sphingobacteriaceae</taxon>
        <taxon>Mucilaginibacter</taxon>
    </lineage>
</organism>
<proteinExistence type="predicted"/>
<evidence type="ECO:0000313" key="2">
    <source>
        <dbReference type="Proteomes" id="UP000662074"/>
    </source>
</evidence>
<evidence type="ECO:0008006" key="3">
    <source>
        <dbReference type="Google" id="ProtNLM"/>
    </source>
</evidence>
<accession>A0A917J567</accession>
<gene>
    <name evidence="1" type="ORF">GCM10011425_06320</name>
</gene>
<dbReference type="InterPro" id="IPR011250">
    <property type="entry name" value="OMP/PagP_B-barrel"/>
</dbReference>
<evidence type="ECO:0000313" key="1">
    <source>
        <dbReference type="EMBL" id="GGI49420.1"/>
    </source>
</evidence>
<dbReference type="EMBL" id="BMDO01000001">
    <property type="protein sequence ID" value="GGI49420.1"/>
    <property type="molecule type" value="Genomic_DNA"/>
</dbReference>
<sequence>MIANSVYAQGGSSPANSTALSIGAELNIPQRSGYTIGYGASAKFELPFANTLSFTATAGIHQYHLKTLFSGKSGGNDTFVPLKAGIKYYIDPRFYAEGELGTVIDRNRDNDQNRFTYSLGTGFLLPLRNTSNMIDLGLRYEEWSKNGIQQFGIRVAYRFGL</sequence>